<evidence type="ECO:0000259" key="1">
    <source>
        <dbReference type="Pfam" id="PF21105"/>
    </source>
</evidence>
<proteinExistence type="predicted"/>
<protein>
    <recommendedName>
        <fullName evidence="1">DyP dimeric alpha+beta barrel domain-containing protein</fullName>
    </recommendedName>
</protein>
<feature type="non-terminal residue" evidence="2">
    <location>
        <position position="1"/>
    </location>
</feature>
<dbReference type="OrthoDB" id="3207336at2759"/>
<dbReference type="InterPro" id="IPR011008">
    <property type="entry name" value="Dimeric_a/b-barrel"/>
</dbReference>
<dbReference type="Pfam" id="PF21105">
    <property type="entry name" value="DyP_N"/>
    <property type="match status" value="1"/>
</dbReference>
<keyword evidence="3" id="KW-1185">Reference proteome</keyword>
<dbReference type="EMBL" id="KN837472">
    <property type="protein sequence ID" value="KIJ24616.1"/>
    <property type="molecule type" value="Genomic_DNA"/>
</dbReference>
<dbReference type="AlphaFoldDB" id="A0A0C9UGQ2"/>
<sequence length="94" mass="10169">PQGQPELPAPAAAAAAAMTLDLNLTNIQGDILIGMKKNKEKFFFFSINDRKIFKQRLKSGAKFITTTTQLVDVNKQPAAMVNVAFSQTGLQAMG</sequence>
<dbReference type="HOGENOM" id="CLU_156712_0_0_1"/>
<evidence type="ECO:0000313" key="2">
    <source>
        <dbReference type="EMBL" id="KIJ24616.1"/>
    </source>
</evidence>
<name>A0A0C9UGQ2_SPHS4</name>
<gene>
    <name evidence="2" type="ORF">M422DRAFT_137411</name>
</gene>
<dbReference type="Proteomes" id="UP000054279">
    <property type="component" value="Unassembled WGS sequence"/>
</dbReference>
<organism evidence="2 3">
    <name type="scientific">Sphaerobolus stellatus (strain SS14)</name>
    <dbReference type="NCBI Taxonomy" id="990650"/>
    <lineage>
        <taxon>Eukaryota</taxon>
        <taxon>Fungi</taxon>
        <taxon>Dikarya</taxon>
        <taxon>Basidiomycota</taxon>
        <taxon>Agaricomycotina</taxon>
        <taxon>Agaricomycetes</taxon>
        <taxon>Phallomycetidae</taxon>
        <taxon>Geastrales</taxon>
        <taxon>Sphaerobolaceae</taxon>
        <taxon>Sphaerobolus</taxon>
    </lineage>
</organism>
<evidence type="ECO:0000313" key="3">
    <source>
        <dbReference type="Proteomes" id="UP000054279"/>
    </source>
</evidence>
<accession>A0A0C9UGQ2</accession>
<dbReference type="SUPFAM" id="SSF54909">
    <property type="entry name" value="Dimeric alpha+beta barrel"/>
    <property type="match status" value="1"/>
</dbReference>
<feature type="non-terminal residue" evidence="2">
    <location>
        <position position="94"/>
    </location>
</feature>
<feature type="domain" description="DyP dimeric alpha+beta barrel" evidence="1">
    <location>
        <begin position="26"/>
        <end position="94"/>
    </location>
</feature>
<dbReference type="InterPro" id="IPR049509">
    <property type="entry name" value="DyP_N"/>
</dbReference>
<reference evidence="2 3" key="1">
    <citation type="submission" date="2014-06" db="EMBL/GenBank/DDBJ databases">
        <title>Evolutionary Origins and Diversification of the Mycorrhizal Mutualists.</title>
        <authorList>
            <consortium name="DOE Joint Genome Institute"/>
            <consortium name="Mycorrhizal Genomics Consortium"/>
            <person name="Kohler A."/>
            <person name="Kuo A."/>
            <person name="Nagy L.G."/>
            <person name="Floudas D."/>
            <person name="Copeland A."/>
            <person name="Barry K.W."/>
            <person name="Cichocki N."/>
            <person name="Veneault-Fourrey C."/>
            <person name="LaButti K."/>
            <person name="Lindquist E.A."/>
            <person name="Lipzen A."/>
            <person name="Lundell T."/>
            <person name="Morin E."/>
            <person name="Murat C."/>
            <person name="Riley R."/>
            <person name="Ohm R."/>
            <person name="Sun H."/>
            <person name="Tunlid A."/>
            <person name="Henrissat B."/>
            <person name="Grigoriev I.V."/>
            <person name="Hibbett D.S."/>
            <person name="Martin F."/>
        </authorList>
    </citation>
    <scope>NUCLEOTIDE SEQUENCE [LARGE SCALE GENOMIC DNA]</scope>
    <source>
        <strain evidence="2 3">SS14</strain>
    </source>
</reference>